<dbReference type="GO" id="GO:0030246">
    <property type="term" value="F:carbohydrate binding"/>
    <property type="evidence" value="ECO:0007669"/>
    <property type="project" value="UniProtKB-KW"/>
</dbReference>
<dbReference type="GO" id="GO:0004653">
    <property type="term" value="F:polypeptide N-acetylgalactosaminyltransferase activity"/>
    <property type="evidence" value="ECO:0007669"/>
    <property type="project" value="TreeGrafter"/>
</dbReference>
<dbReference type="GeneID" id="114607038"/>
<dbReference type="GO" id="GO:0000139">
    <property type="term" value="C:Golgi membrane"/>
    <property type="evidence" value="ECO:0007669"/>
    <property type="project" value="UniProtKB-SubCell"/>
</dbReference>
<keyword evidence="7" id="KW-0812">Transmembrane</keyword>
<reference evidence="17" key="2">
    <citation type="submission" date="2025-08" db="UniProtKB">
        <authorList>
            <consortium name="Ensembl"/>
        </authorList>
    </citation>
    <scope>IDENTIFICATION</scope>
</reference>
<reference evidence="17" key="3">
    <citation type="submission" date="2025-09" db="UniProtKB">
        <authorList>
            <consortium name="Ensembl"/>
        </authorList>
    </citation>
    <scope>IDENTIFICATION</scope>
</reference>
<evidence type="ECO:0000313" key="18">
    <source>
        <dbReference type="Proteomes" id="UP000472272"/>
    </source>
</evidence>
<dbReference type="FunFam" id="3.90.550.10:FF:000081">
    <property type="entry name" value="Polypeptide N-acetylgalactosaminyltransferase"/>
    <property type="match status" value="1"/>
</dbReference>
<dbReference type="CTD" id="117248"/>
<keyword evidence="11 15" id="KW-0333">Golgi apparatus</keyword>
<keyword evidence="9" id="KW-0735">Signal-anchor</keyword>
<evidence type="ECO:0000256" key="11">
    <source>
        <dbReference type="ARBA" id="ARBA00023034"/>
    </source>
</evidence>
<keyword evidence="18" id="KW-1185">Reference proteome</keyword>
<keyword evidence="12" id="KW-0472">Membrane</keyword>
<evidence type="ECO:0000259" key="16">
    <source>
        <dbReference type="SMART" id="SM00458"/>
    </source>
</evidence>
<dbReference type="Pfam" id="PF00652">
    <property type="entry name" value="Ricin_B_lectin"/>
    <property type="match status" value="1"/>
</dbReference>
<keyword evidence="15" id="KW-0808">Transferase</keyword>
<dbReference type="UniPathway" id="UPA00378"/>
<evidence type="ECO:0000256" key="4">
    <source>
        <dbReference type="ARBA" id="ARBA00005680"/>
    </source>
</evidence>
<evidence type="ECO:0000256" key="9">
    <source>
        <dbReference type="ARBA" id="ARBA00022968"/>
    </source>
</evidence>
<keyword evidence="6 15" id="KW-0328">Glycosyltransferase</keyword>
<evidence type="ECO:0000256" key="3">
    <source>
        <dbReference type="ARBA" id="ARBA00004922"/>
    </source>
</evidence>
<dbReference type="GO" id="GO:0006493">
    <property type="term" value="P:protein O-linked glycosylation"/>
    <property type="evidence" value="ECO:0007669"/>
    <property type="project" value="TreeGrafter"/>
</dbReference>
<keyword evidence="10" id="KW-1133">Transmembrane helix</keyword>
<comment type="similarity">
    <text evidence="4 15">Belongs to the glycosyltransferase 2 family. GalNAc-T subfamily.</text>
</comment>
<dbReference type="Gene3D" id="2.80.10.50">
    <property type="match status" value="1"/>
</dbReference>
<comment type="subcellular location">
    <subcellularLocation>
        <location evidence="2 15">Golgi apparatus membrane</location>
        <topology evidence="2 15">Single-pass type II membrane protein</topology>
    </subcellularLocation>
</comment>
<dbReference type="OrthoDB" id="416652at2759"/>
<proteinExistence type="inferred from homology"/>
<dbReference type="InterPro" id="IPR000772">
    <property type="entry name" value="Ricin_B_lectin"/>
</dbReference>
<dbReference type="Pfam" id="PF00535">
    <property type="entry name" value="Glycos_transf_2"/>
    <property type="match status" value="1"/>
</dbReference>
<gene>
    <name evidence="17" type="primary">GALNT15</name>
</gene>
<keyword evidence="13 15" id="KW-1015">Disulfide bond</keyword>
<evidence type="ECO:0000256" key="2">
    <source>
        <dbReference type="ARBA" id="ARBA00004323"/>
    </source>
</evidence>
<evidence type="ECO:0000256" key="8">
    <source>
        <dbReference type="ARBA" id="ARBA00022734"/>
    </source>
</evidence>
<dbReference type="GeneTree" id="ENSGT00940000160808"/>
<evidence type="ECO:0000256" key="15">
    <source>
        <dbReference type="RuleBase" id="RU361242"/>
    </source>
</evidence>
<dbReference type="CDD" id="cd02510">
    <property type="entry name" value="pp-GalNAc-T"/>
    <property type="match status" value="1"/>
</dbReference>
<evidence type="ECO:0000256" key="13">
    <source>
        <dbReference type="ARBA" id="ARBA00023157"/>
    </source>
</evidence>
<dbReference type="EC" id="2.4.1.-" evidence="15"/>
<dbReference type="InterPro" id="IPR029044">
    <property type="entry name" value="Nucleotide-diphossugar_trans"/>
</dbReference>
<dbReference type="CDD" id="cd23442">
    <property type="entry name" value="beta-trefoil_Ricin_GALNT15"/>
    <property type="match status" value="1"/>
</dbReference>
<dbReference type="PANTHER" id="PTHR11675">
    <property type="entry name" value="N-ACETYLGALACTOSAMINYLTRANSFERASE"/>
    <property type="match status" value="1"/>
</dbReference>
<dbReference type="InterPro" id="IPR035992">
    <property type="entry name" value="Ricin_B-like_lectins"/>
</dbReference>
<dbReference type="AlphaFoldDB" id="A0A670K381"/>
<sequence>MYPRTRCRYGPQKLQFLLLVLVLAFLLMMVTMLNPSVKDLNKERIPQPARSVPKEGYRVDFGETQEILDAQEDSQQHLPLEGLSPFISLKEDELLVAVGSLTAKRNHSRTRKGYRMVGQQSIRRQEERKQVRGPEFLLKSLPLPGGERTEASELAIGGLETYGFNEALSKHIPLHRELPEVRHSLCLKQEASLSRPTASVIICFHDEAWSTLLRTVHSVLDTAPKDFLKEIILVDDLSEQGFLKSSLSDYISKLAGVKLIRSNNRLGVARGRMLGAARATGDVVVFMDSHCECHRGWLEPLLDRLASDRRRIVSPVIDVIDWKTFEFYPSVGLQRGVFDWKLDFHWKPLPELEKKVRLSPISPIRSPAIPGIVVAVDRHYFQNTGGYDSDMAPWGAENLELSIKAWLCGGSVEILPCSRVGHVYRTGIPYNFPAEEAVERNKIQIAETWLGSFKDLFYQQDKMARLIKKTEKLNCTERVLLQKRLGCKSFQWFISDVYPELYPLQHGPRFSGKLYNTGVGLCAEYRSKQDAGGGCLTLSPCSDNINQHVEYNGMKEICFGSMPQLCFDVEREKVVLQNCTKKMENSSQHWDMKENGMIVHILSGKCIGAMKTDLCLQKCNKETNLMWRFDHSYHVDER</sequence>
<dbReference type="SMART" id="SM00458">
    <property type="entry name" value="RICIN"/>
    <property type="match status" value="1"/>
</dbReference>
<comment type="cofactor">
    <cofactor evidence="1 15">
        <name>Mn(2+)</name>
        <dbReference type="ChEBI" id="CHEBI:29035"/>
    </cofactor>
</comment>
<evidence type="ECO:0000256" key="6">
    <source>
        <dbReference type="ARBA" id="ARBA00022676"/>
    </source>
</evidence>
<accession>A0A670K381</accession>
<protein>
    <recommendedName>
        <fullName evidence="5 15">Polypeptide N-acetylgalactosaminyltransferase</fullName>
        <ecNumber evidence="15">2.4.1.-</ecNumber>
    </recommendedName>
    <alternativeName>
        <fullName evidence="15">Protein-UDP acetylgalactosaminyltransferase</fullName>
    </alternativeName>
</protein>
<evidence type="ECO:0000256" key="14">
    <source>
        <dbReference type="ARBA" id="ARBA00023211"/>
    </source>
</evidence>
<dbReference type="GO" id="GO:0030133">
    <property type="term" value="C:transport vesicle"/>
    <property type="evidence" value="ECO:0007669"/>
    <property type="project" value="Ensembl"/>
</dbReference>
<organism evidence="17 18">
    <name type="scientific">Podarcis muralis</name>
    <name type="common">Wall lizard</name>
    <name type="synonym">Lacerta muralis</name>
    <dbReference type="NCBI Taxonomy" id="64176"/>
    <lineage>
        <taxon>Eukaryota</taxon>
        <taxon>Metazoa</taxon>
        <taxon>Chordata</taxon>
        <taxon>Craniata</taxon>
        <taxon>Vertebrata</taxon>
        <taxon>Euteleostomi</taxon>
        <taxon>Lepidosauria</taxon>
        <taxon>Squamata</taxon>
        <taxon>Bifurcata</taxon>
        <taxon>Unidentata</taxon>
        <taxon>Episquamata</taxon>
        <taxon>Laterata</taxon>
        <taxon>Lacertibaenia</taxon>
        <taxon>Lacertidae</taxon>
        <taxon>Podarcis</taxon>
    </lineage>
</organism>
<dbReference type="InterPro" id="IPR001173">
    <property type="entry name" value="Glyco_trans_2-like"/>
</dbReference>
<dbReference type="SUPFAM" id="SSF53448">
    <property type="entry name" value="Nucleotide-diphospho-sugar transferases"/>
    <property type="match status" value="1"/>
</dbReference>
<feature type="domain" description="Ricin B lectin" evidence="16">
    <location>
        <begin position="512"/>
        <end position="630"/>
    </location>
</feature>
<keyword evidence="14 15" id="KW-0464">Manganese</keyword>
<dbReference type="PANTHER" id="PTHR11675:SF36">
    <property type="entry name" value="POLYPEPTIDE N-ACETYLGALACTOSAMINYLTRANSFERASE 15"/>
    <property type="match status" value="1"/>
</dbReference>
<evidence type="ECO:0000256" key="1">
    <source>
        <dbReference type="ARBA" id="ARBA00001936"/>
    </source>
</evidence>
<comment type="pathway">
    <text evidence="3 15">Protein modification; protein glycosylation.</text>
</comment>
<evidence type="ECO:0000256" key="12">
    <source>
        <dbReference type="ARBA" id="ARBA00023136"/>
    </source>
</evidence>
<dbReference type="Gene3D" id="3.90.550.10">
    <property type="entry name" value="Spore Coat Polysaccharide Biosynthesis Protein SpsA, Chain A"/>
    <property type="match status" value="1"/>
</dbReference>
<dbReference type="InterPro" id="IPR045885">
    <property type="entry name" value="GalNAc-T"/>
</dbReference>
<dbReference type="Ensembl" id="ENSPMRT00000033135.1">
    <property type="protein sequence ID" value="ENSPMRP00000031236.1"/>
    <property type="gene ID" value="ENSPMRG00000020244.1"/>
</dbReference>
<name>A0A670K381_PODMU</name>
<evidence type="ECO:0000256" key="10">
    <source>
        <dbReference type="ARBA" id="ARBA00022989"/>
    </source>
</evidence>
<dbReference type="KEGG" id="pmua:114607038"/>
<dbReference type="SUPFAM" id="SSF50370">
    <property type="entry name" value="Ricin B-like lectins"/>
    <property type="match status" value="1"/>
</dbReference>
<evidence type="ECO:0000256" key="7">
    <source>
        <dbReference type="ARBA" id="ARBA00022692"/>
    </source>
</evidence>
<keyword evidence="8 15" id="KW-0430">Lectin</keyword>
<dbReference type="OMA" id="MVLWGAE"/>
<evidence type="ECO:0000313" key="17">
    <source>
        <dbReference type="Ensembl" id="ENSPMRP00000031236.1"/>
    </source>
</evidence>
<reference evidence="17 18" key="1">
    <citation type="journal article" date="2019" name="Proc. Natl. Acad. Sci. U.S.A.">
        <title>Regulatory changes in pterin and carotenoid genes underlie balanced color polymorphisms in the wall lizard.</title>
        <authorList>
            <person name="Andrade P."/>
            <person name="Pinho C."/>
            <person name="Perez I de Lanuza G."/>
            <person name="Afonso S."/>
            <person name="Brejcha J."/>
            <person name="Rubin C.J."/>
            <person name="Wallerman O."/>
            <person name="Pereira P."/>
            <person name="Sabatino S.J."/>
            <person name="Bellati A."/>
            <person name="Pellitteri-Rosa D."/>
            <person name="Bosakova Z."/>
            <person name="Bunikis I."/>
            <person name="Carretero M.A."/>
            <person name="Feiner N."/>
            <person name="Marsik P."/>
            <person name="Pauperio F."/>
            <person name="Salvi D."/>
            <person name="Soler L."/>
            <person name="While G.M."/>
            <person name="Uller T."/>
            <person name="Font E."/>
            <person name="Andersson L."/>
            <person name="Carneiro M."/>
        </authorList>
    </citation>
    <scope>NUCLEOTIDE SEQUENCE</scope>
</reference>
<dbReference type="PROSITE" id="PS50231">
    <property type="entry name" value="RICIN_B_LECTIN"/>
    <property type="match status" value="1"/>
</dbReference>
<dbReference type="Proteomes" id="UP000472272">
    <property type="component" value="Chromosome 12"/>
</dbReference>
<dbReference type="RefSeq" id="XP_028605595.1">
    <property type="nucleotide sequence ID" value="XM_028749762.1"/>
</dbReference>
<evidence type="ECO:0000256" key="5">
    <source>
        <dbReference type="ARBA" id="ARBA00012644"/>
    </source>
</evidence>